<dbReference type="RefSeq" id="WP_308714879.1">
    <property type="nucleotide sequence ID" value="NZ_JAVHUY010000023.1"/>
</dbReference>
<reference evidence="2 3" key="1">
    <citation type="submission" date="2023-08" db="EMBL/GenBank/DDBJ databases">
        <title>Phytohabitans sansha sp. nov., isolated from marine sediment.</title>
        <authorList>
            <person name="Zhao Y."/>
            <person name="Yi K."/>
        </authorList>
    </citation>
    <scope>NUCLEOTIDE SEQUENCE [LARGE SCALE GENOMIC DNA]</scope>
    <source>
        <strain evidence="2 3">ZYX-F-186</strain>
    </source>
</reference>
<feature type="compositionally biased region" description="Acidic residues" evidence="1">
    <location>
        <begin position="49"/>
        <end position="64"/>
    </location>
</feature>
<keyword evidence="3" id="KW-1185">Reference proteome</keyword>
<accession>A0ABU0ZKM0</accession>
<gene>
    <name evidence="2" type="ORF">RB614_24070</name>
</gene>
<organism evidence="2 3">
    <name type="scientific">Phytohabitans maris</name>
    <dbReference type="NCBI Taxonomy" id="3071409"/>
    <lineage>
        <taxon>Bacteria</taxon>
        <taxon>Bacillati</taxon>
        <taxon>Actinomycetota</taxon>
        <taxon>Actinomycetes</taxon>
        <taxon>Micromonosporales</taxon>
        <taxon>Micromonosporaceae</taxon>
    </lineage>
</organism>
<feature type="region of interest" description="Disordered" evidence="1">
    <location>
        <begin position="44"/>
        <end position="81"/>
    </location>
</feature>
<proteinExistence type="predicted"/>
<sequence>MRLVEEPRGDPDTPGLTKCQFVGLDPKAGTEVARGATVVIVTGDQECVSPDEQDDLETPQEEPDPQQSGPEPDGPSAEATG</sequence>
<evidence type="ECO:0008006" key="4">
    <source>
        <dbReference type="Google" id="ProtNLM"/>
    </source>
</evidence>
<evidence type="ECO:0000313" key="2">
    <source>
        <dbReference type="EMBL" id="MDQ7907602.1"/>
    </source>
</evidence>
<dbReference type="Proteomes" id="UP001230908">
    <property type="component" value="Unassembled WGS sequence"/>
</dbReference>
<evidence type="ECO:0000313" key="3">
    <source>
        <dbReference type="Proteomes" id="UP001230908"/>
    </source>
</evidence>
<protein>
    <recommendedName>
        <fullName evidence="4">PASTA domain-containing protein</fullName>
    </recommendedName>
</protein>
<comment type="caution">
    <text evidence="2">The sequence shown here is derived from an EMBL/GenBank/DDBJ whole genome shotgun (WGS) entry which is preliminary data.</text>
</comment>
<dbReference type="EMBL" id="JAVHUY010000023">
    <property type="protein sequence ID" value="MDQ7907602.1"/>
    <property type="molecule type" value="Genomic_DNA"/>
</dbReference>
<name>A0ABU0ZKM0_9ACTN</name>
<evidence type="ECO:0000256" key="1">
    <source>
        <dbReference type="SAM" id="MobiDB-lite"/>
    </source>
</evidence>